<dbReference type="HAMAP" id="MF_00113">
    <property type="entry name" value="QueA"/>
    <property type="match status" value="1"/>
</dbReference>
<evidence type="ECO:0000256" key="10">
    <source>
        <dbReference type="ARBA" id="ARBA00066503"/>
    </source>
</evidence>
<evidence type="ECO:0000256" key="1">
    <source>
        <dbReference type="ARBA" id="ARBA00004496"/>
    </source>
</evidence>
<dbReference type="Gene3D" id="3.40.1780.10">
    <property type="entry name" value="QueA-like"/>
    <property type="match status" value="1"/>
</dbReference>
<evidence type="ECO:0000256" key="9">
    <source>
        <dbReference type="ARBA" id="ARBA00061210"/>
    </source>
</evidence>
<comment type="catalytic activity">
    <reaction evidence="8 13">
        <text>7-aminomethyl-7-carbaguanosine(34) in tRNA + S-adenosyl-L-methionine = epoxyqueuosine(34) in tRNA + adenine + L-methionine + 2 H(+)</text>
        <dbReference type="Rhea" id="RHEA:32155"/>
        <dbReference type="Rhea" id="RHEA-COMP:10342"/>
        <dbReference type="Rhea" id="RHEA-COMP:18582"/>
        <dbReference type="ChEBI" id="CHEBI:15378"/>
        <dbReference type="ChEBI" id="CHEBI:16708"/>
        <dbReference type="ChEBI" id="CHEBI:57844"/>
        <dbReference type="ChEBI" id="CHEBI:59789"/>
        <dbReference type="ChEBI" id="CHEBI:82833"/>
        <dbReference type="ChEBI" id="CHEBI:194443"/>
        <dbReference type="EC" id="2.4.99.17"/>
    </reaction>
</comment>
<gene>
    <name evidence="13 14" type="primary">queA</name>
    <name evidence="14" type="ORF">KHY36_08655</name>
</gene>
<dbReference type="GO" id="GO:0005737">
    <property type="term" value="C:cytoplasm"/>
    <property type="evidence" value="ECO:0007669"/>
    <property type="project" value="UniProtKB-SubCell"/>
</dbReference>
<dbReference type="FunFam" id="3.40.1780.10:FF:000001">
    <property type="entry name" value="S-adenosylmethionine:tRNA ribosyltransferase-isomerase"/>
    <property type="match status" value="1"/>
</dbReference>
<evidence type="ECO:0000256" key="2">
    <source>
        <dbReference type="ARBA" id="ARBA00004691"/>
    </source>
</evidence>
<proteinExistence type="inferred from homology"/>
<evidence type="ECO:0000256" key="13">
    <source>
        <dbReference type="HAMAP-Rule" id="MF_00113"/>
    </source>
</evidence>
<evidence type="ECO:0000313" key="14">
    <source>
        <dbReference type="EMBL" id="MBS5332582.1"/>
    </source>
</evidence>
<comment type="function">
    <text evidence="13">Transfers and isomerizes the ribose moiety from AdoMet to the 7-aminomethyl group of 7-deazaguanine (preQ1-tRNA) to give epoxyqueuosine (oQ-tRNA).</text>
</comment>
<name>A0A943D9S4_9FIRM</name>
<dbReference type="InterPro" id="IPR003699">
    <property type="entry name" value="QueA"/>
</dbReference>
<dbReference type="GO" id="GO:0051075">
    <property type="term" value="F:S-adenosylmethionine:tRNA ribosyltransferase-isomerase activity"/>
    <property type="evidence" value="ECO:0007669"/>
    <property type="project" value="UniProtKB-EC"/>
</dbReference>
<dbReference type="GO" id="GO:0008616">
    <property type="term" value="P:tRNA queuosine(34) biosynthetic process"/>
    <property type="evidence" value="ECO:0007669"/>
    <property type="project" value="UniProtKB-UniRule"/>
</dbReference>
<evidence type="ECO:0000256" key="4">
    <source>
        <dbReference type="ARBA" id="ARBA00022490"/>
    </source>
</evidence>
<keyword evidence="5 13" id="KW-0808">Transferase</keyword>
<evidence type="ECO:0000256" key="12">
    <source>
        <dbReference type="ARBA" id="ARBA00076160"/>
    </source>
</evidence>
<comment type="subunit">
    <text evidence="3 13">Monomer.</text>
</comment>
<dbReference type="SUPFAM" id="SSF111337">
    <property type="entry name" value="QueA-like"/>
    <property type="match status" value="1"/>
</dbReference>
<comment type="subcellular location">
    <subcellularLocation>
        <location evidence="1 13">Cytoplasm</location>
    </subcellularLocation>
</comment>
<accession>A0A943D9S4</accession>
<evidence type="ECO:0000256" key="5">
    <source>
        <dbReference type="ARBA" id="ARBA00022679"/>
    </source>
</evidence>
<dbReference type="InterPro" id="IPR042118">
    <property type="entry name" value="QueA_dom1"/>
</dbReference>
<dbReference type="NCBIfam" id="NF001140">
    <property type="entry name" value="PRK00147.1"/>
    <property type="match status" value="1"/>
</dbReference>
<reference evidence="14" key="1">
    <citation type="submission" date="2021-02" db="EMBL/GenBank/DDBJ databases">
        <title>Infant gut strain persistence is associated with maternal origin, phylogeny, and functional potential including surface adhesion and iron acquisition.</title>
        <authorList>
            <person name="Lou Y.C."/>
        </authorList>
    </citation>
    <scope>NUCLEOTIDE SEQUENCE</scope>
    <source>
        <strain evidence="14">L3_101_000M1_dasL3_101_000M1_concoct_87</strain>
    </source>
</reference>
<dbReference type="InterPro" id="IPR036100">
    <property type="entry name" value="QueA_sf"/>
</dbReference>
<keyword evidence="7 13" id="KW-0671">Queuosine biosynthesis</keyword>
<keyword evidence="14" id="KW-0328">Glycosyltransferase</keyword>
<evidence type="ECO:0000256" key="8">
    <source>
        <dbReference type="ARBA" id="ARBA00052751"/>
    </source>
</evidence>
<dbReference type="EMBL" id="JAGZGG010000019">
    <property type="protein sequence ID" value="MBS5332582.1"/>
    <property type="molecule type" value="Genomic_DNA"/>
</dbReference>
<evidence type="ECO:0000256" key="3">
    <source>
        <dbReference type="ARBA" id="ARBA00011245"/>
    </source>
</evidence>
<comment type="caution">
    <text evidence="14">The sequence shown here is derived from an EMBL/GenBank/DDBJ whole genome shotgun (WGS) entry which is preliminary data.</text>
</comment>
<dbReference type="Proteomes" id="UP000759273">
    <property type="component" value="Unassembled WGS sequence"/>
</dbReference>
<dbReference type="Gene3D" id="2.40.10.240">
    <property type="entry name" value="QueA-like"/>
    <property type="match status" value="1"/>
</dbReference>
<dbReference type="InterPro" id="IPR042119">
    <property type="entry name" value="QueA_dom2"/>
</dbReference>
<dbReference type="PANTHER" id="PTHR30307:SF0">
    <property type="entry name" value="S-ADENOSYLMETHIONINE:TRNA RIBOSYLTRANSFERASE-ISOMERASE"/>
    <property type="match status" value="1"/>
</dbReference>
<dbReference type="PANTHER" id="PTHR30307">
    <property type="entry name" value="S-ADENOSYLMETHIONINE:TRNA RIBOSYLTRANSFERASE-ISOMERASE"/>
    <property type="match status" value="1"/>
</dbReference>
<organism evidence="14 15">
    <name type="scientific">Subdoligranulum variabile</name>
    <dbReference type="NCBI Taxonomy" id="214851"/>
    <lineage>
        <taxon>Bacteria</taxon>
        <taxon>Bacillati</taxon>
        <taxon>Bacillota</taxon>
        <taxon>Clostridia</taxon>
        <taxon>Eubacteriales</taxon>
        <taxon>Oscillospiraceae</taxon>
        <taxon>Subdoligranulum</taxon>
    </lineage>
</organism>
<keyword evidence="4 13" id="KW-0963">Cytoplasm</keyword>
<comment type="similarity">
    <text evidence="9 13">Belongs to the QueA family.</text>
</comment>
<dbReference type="FunFam" id="2.40.10.240:FF:000002">
    <property type="entry name" value="S-adenosylmethionine:tRNA ribosyltransferase-isomerase"/>
    <property type="match status" value="1"/>
</dbReference>
<dbReference type="AlphaFoldDB" id="A0A943D9S4"/>
<dbReference type="NCBIfam" id="TIGR00113">
    <property type="entry name" value="queA"/>
    <property type="match status" value="1"/>
</dbReference>
<evidence type="ECO:0000256" key="11">
    <source>
        <dbReference type="ARBA" id="ARBA00069325"/>
    </source>
</evidence>
<evidence type="ECO:0000256" key="6">
    <source>
        <dbReference type="ARBA" id="ARBA00022691"/>
    </source>
</evidence>
<keyword evidence="6 13" id="KW-0949">S-adenosyl-L-methionine</keyword>
<evidence type="ECO:0000313" key="15">
    <source>
        <dbReference type="Proteomes" id="UP000759273"/>
    </source>
</evidence>
<protein>
    <recommendedName>
        <fullName evidence="11 13">S-adenosylmethionine:tRNA ribosyltransferase-isomerase</fullName>
        <ecNumber evidence="10 13">2.4.99.17</ecNumber>
    </recommendedName>
    <alternativeName>
        <fullName evidence="12 13">Queuosine biosynthesis protein QueA</fullName>
    </alternativeName>
</protein>
<dbReference type="EC" id="2.4.99.17" evidence="10 13"/>
<comment type="pathway">
    <text evidence="2 13">tRNA modification; tRNA-queuosine biosynthesis.</text>
</comment>
<sequence length="342" mass="38523">MLKKDFWYDLPKELIAQEPANPRDAARLMVLDRKNDKILHSVFHELPHYLEKGDLLVVNNSKVLPARLMGIKVPTGAVCELLLLRQVKGDTWECLARPGKRMQPGTKVEFGDGSLTAVVDETMPDGNKYVTFTYDTETLYEKLDEFGKMPLPPYITKQLEDQSQYQTVYAKELGSAAAPTAGLHFTPQLMDTIRSRGVNIAEVTLHVGLGTFRPVNEESIEDHQMHSEWYSVSEETAKLINDTRAAGHRVIAVGTTSCRTLESVWDRYGKIVPCSGNTSIFIYPGIELHAIDGMITNFHLPESTLIMLIAAFYGYDKTMAAYKVAVEQKYRFFSFGDAMFIK</sequence>
<dbReference type="Pfam" id="PF02547">
    <property type="entry name" value="Queuosine_synth"/>
    <property type="match status" value="1"/>
</dbReference>
<evidence type="ECO:0000256" key="7">
    <source>
        <dbReference type="ARBA" id="ARBA00022785"/>
    </source>
</evidence>